<proteinExistence type="predicted"/>
<protein>
    <submittedName>
        <fullName evidence="2">Uncharacterized protein</fullName>
    </submittedName>
</protein>
<dbReference type="Proteomes" id="UP000788993">
    <property type="component" value="Unassembled WGS sequence"/>
</dbReference>
<reference evidence="2" key="2">
    <citation type="submission" date="2021-01" db="EMBL/GenBank/DDBJ databases">
        <authorList>
            <person name="Schikora-Tamarit M.A."/>
        </authorList>
    </citation>
    <scope>NUCLEOTIDE SEQUENCE</scope>
    <source>
        <strain evidence="2">NCAIM Y.01608</strain>
    </source>
</reference>
<comment type="caution">
    <text evidence="2">The sequence shown here is derived from an EMBL/GenBank/DDBJ whole genome shotgun (WGS) entry which is preliminary data.</text>
</comment>
<evidence type="ECO:0000256" key="1">
    <source>
        <dbReference type="SAM" id="MobiDB-lite"/>
    </source>
</evidence>
<feature type="region of interest" description="Disordered" evidence="1">
    <location>
        <begin position="136"/>
        <end position="162"/>
    </location>
</feature>
<accession>A0A9P8TAH7</accession>
<keyword evidence="3" id="KW-1185">Reference proteome</keyword>
<feature type="compositionally biased region" description="Polar residues" evidence="1">
    <location>
        <begin position="143"/>
        <end position="152"/>
    </location>
</feature>
<organism evidence="2 3">
    <name type="scientific">Ogataea polymorpha</name>
    <dbReference type="NCBI Taxonomy" id="460523"/>
    <lineage>
        <taxon>Eukaryota</taxon>
        <taxon>Fungi</taxon>
        <taxon>Dikarya</taxon>
        <taxon>Ascomycota</taxon>
        <taxon>Saccharomycotina</taxon>
        <taxon>Pichiomycetes</taxon>
        <taxon>Pichiales</taxon>
        <taxon>Pichiaceae</taxon>
        <taxon>Ogataea</taxon>
    </lineage>
</organism>
<evidence type="ECO:0000313" key="3">
    <source>
        <dbReference type="Proteomes" id="UP000788993"/>
    </source>
</evidence>
<dbReference type="AlphaFoldDB" id="A0A9P8TAH7"/>
<reference evidence="2" key="1">
    <citation type="journal article" date="2021" name="Open Biol.">
        <title>Shared evolutionary footprints suggest mitochondrial oxidative damage underlies multiple complex I losses in fungi.</title>
        <authorList>
            <person name="Schikora-Tamarit M.A."/>
            <person name="Marcet-Houben M."/>
            <person name="Nosek J."/>
            <person name="Gabaldon T."/>
        </authorList>
    </citation>
    <scope>NUCLEOTIDE SEQUENCE</scope>
    <source>
        <strain evidence="2">NCAIM Y.01608</strain>
    </source>
</reference>
<evidence type="ECO:0000313" key="2">
    <source>
        <dbReference type="EMBL" id="KAH3672453.1"/>
    </source>
</evidence>
<dbReference type="EMBL" id="JAEUBD010000763">
    <property type="protein sequence ID" value="KAH3672453.1"/>
    <property type="molecule type" value="Genomic_DNA"/>
</dbReference>
<gene>
    <name evidence="2" type="ORF">OGATHE_002294</name>
</gene>
<name>A0A9P8TAH7_9ASCO</name>
<sequence>MLDATGDERSLSDTFKRLLSREREWVFSELDRYGFDMSGNLSSGVLELIAVSETSVWAGFSLNTLLPNSCEPDSCCATVKSRSFSGSSSSDDRVGNRVVLVNPPVLSKLRAAAGTSNQPVHVIWGKNNNTTETQTRAAPANDRTANNVQKAQKTAERPAQRKWPQKTRMLLTRVRPTAAGVARISLHRVFLDSLLIFQPEPSPRYLPSANEYSHLLELVSQYPNEPKA</sequence>